<evidence type="ECO:0000313" key="9">
    <source>
        <dbReference type="Proteomes" id="UP000294933"/>
    </source>
</evidence>
<dbReference type="InterPro" id="IPR000542">
    <property type="entry name" value="Carn_acyl_trans"/>
</dbReference>
<keyword evidence="3 5" id="KW-0012">Acyltransferase</keyword>
<evidence type="ECO:0000256" key="1">
    <source>
        <dbReference type="ARBA" id="ARBA00005232"/>
    </source>
</evidence>
<gene>
    <name evidence="8" type="ORF">BD410DRAFT_717695</name>
</gene>
<organism evidence="8 9">
    <name type="scientific">Rickenella mellea</name>
    <dbReference type="NCBI Taxonomy" id="50990"/>
    <lineage>
        <taxon>Eukaryota</taxon>
        <taxon>Fungi</taxon>
        <taxon>Dikarya</taxon>
        <taxon>Basidiomycota</taxon>
        <taxon>Agaricomycotina</taxon>
        <taxon>Agaricomycetes</taxon>
        <taxon>Hymenochaetales</taxon>
        <taxon>Rickenellaceae</taxon>
        <taxon>Rickenella</taxon>
    </lineage>
</organism>
<feature type="domain" description="Choline/carnitine acyltransferase" evidence="7">
    <location>
        <begin position="24"/>
        <end position="644"/>
    </location>
</feature>
<dbReference type="EMBL" id="ML170163">
    <property type="protein sequence ID" value="TDL25783.1"/>
    <property type="molecule type" value="Genomic_DNA"/>
</dbReference>
<evidence type="ECO:0000256" key="4">
    <source>
        <dbReference type="PIRSR" id="PIRSR600542-1"/>
    </source>
</evidence>
<dbReference type="Gene3D" id="3.30.559.70">
    <property type="entry name" value="Choline/Carnitine o-acyltransferase, domain 2"/>
    <property type="match status" value="1"/>
</dbReference>
<dbReference type="PROSITE" id="PS00439">
    <property type="entry name" value="ACYLTRANSF_C_1"/>
    <property type="match status" value="1"/>
</dbReference>
<accession>A0A4Y7QDL4</accession>
<evidence type="ECO:0000313" key="8">
    <source>
        <dbReference type="EMBL" id="TDL25783.1"/>
    </source>
</evidence>
<name>A0A4Y7QDL4_9AGAM</name>
<evidence type="ECO:0000259" key="7">
    <source>
        <dbReference type="Pfam" id="PF00755"/>
    </source>
</evidence>
<dbReference type="InterPro" id="IPR023213">
    <property type="entry name" value="CAT-like_dom_sf"/>
</dbReference>
<proteinExistence type="inferred from homology"/>
<reference evidence="8 9" key="1">
    <citation type="submission" date="2018-06" db="EMBL/GenBank/DDBJ databases">
        <title>A transcriptomic atlas of mushroom development highlights an independent origin of complex multicellularity.</title>
        <authorList>
            <consortium name="DOE Joint Genome Institute"/>
            <person name="Krizsan K."/>
            <person name="Almasi E."/>
            <person name="Merenyi Z."/>
            <person name="Sahu N."/>
            <person name="Viragh M."/>
            <person name="Koszo T."/>
            <person name="Mondo S."/>
            <person name="Kiss B."/>
            <person name="Balint B."/>
            <person name="Kues U."/>
            <person name="Barry K."/>
            <person name="Hegedus J.C."/>
            <person name="Henrissat B."/>
            <person name="Johnson J."/>
            <person name="Lipzen A."/>
            <person name="Ohm R."/>
            <person name="Nagy I."/>
            <person name="Pangilinan J."/>
            <person name="Yan J."/>
            <person name="Xiong Y."/>
            <person name="Grigoriev I.V."/>
            <person name="Hibbett D.S."/>
            <person name="Nagy L.G."/>
        </authorList>
    </citation>
    <scope>NUCLEOTIDE SEQUENCE [LARGE SCALE GENOMIC DNA]</scope>
    <source>
        <strain evidence="8 9">SZMC22713</strain>
    </source>
</reference>
<evidence type="ECO:0000256" key="2">
    <source>
        <dbReference type="ARBA" id="ARBA00022679"/>
    </source>
</evidence>
<dbReference type="Pfam" id="PF00755">
    <property type="entry name" value="Carn_acyltransf"/>
    <property type="match status" value="1"/>
</dbReference>
<dbReference type="Proteomes" id="UP000294933">
    <property type="component" value="Unassembled WGS sequence"/>
</dbReference>
<keyword evidence="9" id="KW-1185">Reference proteome</keyword>
<dbReference type="OrthoDB" id="240216at2759"/>
<comment type="similarity">
    <text evidence="1 5">Belongs to the carnitine/choline acetyltransferase family.</text>
</comment>
<evidence type="ECO:0000256" key="6">
    <source>
        <dbReference type="SAM" id="MobiDB-lite"/>
    </source>
</evidence>
<dbReference type="GO" id="GO:0016746">
    <property type="term" value="F:acyltransferase activity"/>
    <property type="evidence" value="ECO:0007669"/>
    <property type="project" value="UniProtKB-KW"/>
</dbReference>
<dbReference type="STRING" id="50990.A0A4Y7QDL4"/>
<dbReference type="AlphaFoldDB" id="A0A4Y7QDL4"/>
<dbReference type="Gene3D" id="3.30.559.10">
    <property type="entry name" value="Chloramphenicol acetyltransferase-like domain"/>
    <property type="match status" value="1"/>
</dbReference>
<dbReference type="InterPro" id="IPR042231">
    <property type="entry name" value="Cho/carn_acyl_trans_2"/>
</dbReference>
<dbReference type="SUPFAM" id="SSF52777">
    <property type="entry name" value="CoA-dependent acyltransferases"/>
    <property type="match status" value="2"/>
</dbReference>
<protein>
    <submittedName>
        <fullName evidence="8">Acyltransferase ChoActase/COT/CPT</fullName>
    </submittedName>
</protein>
<dbReference type="PANTHER" id="PTHR22589">
    <property type="entry name" value="CARNITINE O-ACYLTRANSFERASE"/>
    <property type="match status" value="1"/>
</dbReference>
<dbReference type="VEuPathDB" id="FungiDB:BD410DRAFT_717695"/>
<keyword evidence="2 5" id="KW-0808">Transferase</keyword>
<dbReference type="InterPro" id="IPR039551">
    <property type="entry name" value="Cho/carn_acyl_trans"/>
</dbReference>
<dbReference type="PROSITE" id="PS00440">
    <property type="entry name" value="ACYLTRANSF_C_2"/>
    <property type="match status" value="1"/>
</dbReference>
<feature type="region of interest" description="Disordered" evidence="6">
    <location>
        <begin position="1"/>
        <end position="21"/>
    </location>
</feature>
<dbReference type="PANTHER" id="PTHR22589:SF107">
    <property type="entry name" value="CHOLINE_CARNITINE ACYLTRANSFERASE DOMAIN-CONTAINING PROTEIN"/>
    <property type="match status" value="1"/>
</dbReference>
<evidence type="ECO:0000256" key="5">
    <source>
        <dbReference type="RuleBase" id="RU003801"/>
    </source>
</evidence>
<evidence type="ECO:0000256" key="3">
    <source>
        <dbReference type="ARBA" id="ARBA00023315"/>
    </source>
</evidence>
<feature type="active site" description="Proton acceptor" evidence="4">
    <location>
        <position position="367"/>
    </location>
</feature>
<sequence>MRRQSDAAGTREKNAARTTQLKRLPVPPLRQTLDGYLKSLEPFLLEDAARGGPSFEESMRLRQIWADEFEHGLGKVCQERLLDLDRKSPHNWLDDNFWLKKAYLEWRAPLVVNSNWWCLFKNDENIPLDVREGQDSHSVDGITPWQVRRAVWIVQRILKLRDTLTTWLTRYCAGIWFYDSSLKFFNVCRVPQRHCDTLTSPPPPSRETPLPAPFRQISVLIHDWCYAVEIYDKDGKIISYAETERRIRDAVLDASRRIAGGEEAVPVGVLTSDHRDTWASNREHLLSLTPSNRDTMNSIESSILTLSLDHYTLGKNATQPGDALQLSDVDFHLHNIRSGVNARNRWFDKAITIVVESNGRAGMMGEHSPCDALVPSVYGEYAVVEDIDAEGEFFPDRVPTIDGSDALETHPQDGWRRLDWTVDDRLRRECVEAEARAQAIIADSDDSVLWFDDYGGQRIYQEYKFSPDAFIQLAIQLAWYRTRGSFAATYETALTRMFKHGRTETIRTFSTNSRAFVLAMTDSSATICDRYASLQNAISSHVTLTRNAMVGKAFDRHFLGLKLSMWDGESCALFDDELFHRSQEWKLSTSGLSEGHQFLGTGFGAAYPDGYGINYLAGRDMIKFGIESKYSGPLTSTDSFKNAISLSLTEMNLICDAHKSLGSRL</sequence>